<sequence>MTKLLLFMAIAAITWPVFASDPGQQDSLSDARERNQLQRDISSDRATVTERRQALERSQRRDDDFDDRLRHERQLERSQRQLEDSQRSLRERRRDTSP</sequence>
<feature type="region of interest" description="Disordered" evidence="1">
    <location>
        <begin position="20"/>
        <end position="98"/>
    </location>
</feature>
<protein>
    <submittedName>
        <fullName evidence="3">Uncharacterized protein</fullName>
    </submittedName>
</protein>
<dbReference type="GeneID" id="95333947"/>
<feature type="signal peptide" evidence="2">
    <location>
        <begin position="1"/>
        <end position="19"/>
    </location>
</feature>
<evidence type="ECO:0000313" key="3">
    <source>
        <dbReference type="EMBL" id="ABE58563.1"/>
    </source>
</evidence>
<accession>Q1QY95</accession>
<dbReference type="RefSeq" id="WP_011506509.1">
    <property type="nucleotide sequence ID" value="NC_007963.1"/>
</dbReference>
<organism evidence="3 4">
    <name type="scientific">Chromohalobacter israelensis (strain ATCC BAA-138 / DSM 3043 / CIP 106854 / NCIMB 13768 / 1H11)</name>
    <name type="common">Chromohalobacter salexigens</name>
    <dbReference type="NCBI Taxonomy" id="290398"/>
    <lineage>
        <taxon>Bacteria</taxon>
        <taxon>Pseudomonadati</taxon>
        <taxon>Pseudomonadota</taxon>
        <taxon>Gammaproteobacteria</taxon>
        <taxon>Oceanospirillales</taxon>
        <taxon>Halomonadaceae</taxon>
        <taxon>Chromohalobacter</taxon>
    </lineage>
</organism>
<dbReference type="HOGENOM" id="CLU_2328682_0_0_6"/>
<dbReference type="EMBL" id="CP000285">
    <property type="protein sequence ID" value="ABE58563.1"/>
    <property type="molecule type" value="Genomic_DNA"/>
</dbReference>
<dbReference type="AlphaFoldDB" id="Q1QY95"/>
<proteinExistence type="predicted"/>
<keyword evidence="4" id="KW-1185">Reference proteome</keyword>
<dbReference type="Proteomes" id="UP000000239">
    <property type="component" value="Chromosome"/>
</dbReference>
<name>Q1QY95_CHRI1</name>
<dbReference type="OrthoDB" id="9917497at2"/>
<feature type="chain" id="PRO_5004196200" evidence="2">
    <location>
        <begin position="20"/>
        <end position="98"/>
    </location>
</feature>
<evidence type="ECO:0000256" key="1">
    <source>
        <dbReference type="SAM" id="MobiDB-lite"/>
    </source>
</evidence>
<dbReference type="KEGG" id="csa:Csal_1208"/>
<evidence type="ECO:0000313" key="4">
    <source>
        <dbReference type="Proteomes" id="UP000000239"/>
    </source>
</evidence>
<keyword evidence="2" id="KW-0732">Signal</keyword>
<reference evidence="3 4" key="1">
    <citation type="journal article" date="2011" name="Stand. Genomic Sci.">
        <title>Complete genome sequence of the halophilic and highly halotolerant Chromohalobacter salexigens type strain (1H11(T)).</title>
        <authorList>
            <person name="Copeland A."/>
            <person name="O'Connor K."/>
            <person name="Lucas S."/>
            <person name="Lapidus A."/>
            <person name="Berry K.W."/>
            <person name="Detter J.C."/>
            <person name="Del Rio T.G."/>
            <person name="Hammon N."/>
            <person name="Dalin E."/>
            <person name="Tice H."/>
            <person name="Pitluck S."/>
            <person name="Bruce D."/>
            <person name="Goodwin L."/>
            <person name="Han C."/>
            <person name="Tapia R."/>
            <person name="Saunders E."/>
            <person name="Schmutz J."/>
            <person name="Brettin T."/>
            <person name="Larimer F."/>
            <person name="Land M."/>
            <person name="Hauser L."/>
            <person name="Vargas C."/>
            <person name="Nieto J.J."/>
            <person name="Kyrpides N.C."/>
            <person name="Ivanova N."/>
            <person name="Goker M."/>
            <person name="Klenk H.P."/>
            <person name="Csonka L.N."/>
            <person name="Woyke T."/>
        </authorList>
    </citation>
    <scope>NUCLEOTIDE SEQUENCE [LARGE SCALE GENOMIC DNA]</scope>
    <source>
        <strain evidence="4">ATCC BAA-138 / DSM 3043 / CIP 106854 / NCIMB 13768 / 1H11</strain>
    </source>
</reference>
<evidence type="ECO:0000256" key="2">
    <source>
        <dbReference type="SAM" id="SignalP"/>
    </source>
</evidence>
<feature type="compositionally biased region" description="Basic and acidic residues" evidence="1">
    <location>
        <begin position="29"/>
        <end position="98"/>
    </location>
</feature>
<gene>
    <name evidence="3" type="ordered locus">Csal_1208</name>
</gene>